<dbReference type="SUPFAM" id="SSF53335">
    <property type="entry name" value="S-adenosyl-L-methionine-dependent methyltransferases"/>
    <property type="match status" value="1"/>
</dbReference>
<sequence>MSREPMIIDAFCGAGGAAMGYHRAGWRVVGVDLAPQPDYPFDFHQGDAVAFIRENGYRFDAIHASPPCQRHCALTAGTNQDRADRYPDLIAPTRDAIEQTGRPYVMEQPQGRAPIRRDITLCGEMYKIGVLRHRHFELGGWATTRPVHRPHRGRVRGWRHGQYHDGPYLAVYGEGGGKGSVAEWQEAMGIDWTADRKAIAEAIPPAYTQWIGERFIRAVRGHGADTLF</sequence>
<dbReference type="GO" id="GO:0008168">
    <property type="term" value="F:methyltransferase activity"/>
    <property type="evidence" value="ECO:0007669"/>
    <property type="project" value="UniProtKB-KW"/>
</dbReference>
<keyword evidence="1" id="KW-0489">Methyltransferase</keyword>
<dbReference type="InterPro" id="IPR029063">
    <property type="entry name" value="SAM-dependent_MTases_sf"/>
</dbReference>
<dbReference type="RefSeq" id="WP_386369062.1">
    <property type="nucleotide sequence ID" value="NZ_JBHTEE010000002.1"/>
</dbReference>
<dbReference type="EMBL" id="JBHTEE010000002">
    <property type="protein sequence ID" value="MFC7607233.1"/>
    <property type="molecule type" value="Genomic_DNA"/>
</dbReference>
<keyword evidence="1" id="KW-0808">Transferase</keyword>
<protein>
    <submittedName>
        <fullName evidence="1">DNA cytosine methyltransferase</fullName>
    </submittedName>
</protein>
<evidence type="ECO:0000313" key="2">
    <source>
        <dbReference type="Proteomes" id="UP001596514"/>
    </source>
</evidence>
<evidence type="ECO:0000313" key="1">
    <source>
        <dbReference type="EMBL" id="MFC7607233.1"/>
    </source>
</evidence>
<reference evidence="2" key="1">
    <citation type="journal article" date="2019" name="Int. J. Syst. Evol. Microbiol.">
        <title>The Global Catalogue of Microorganisms (GCM) 10K type strain sequencing project: providing services to taxonomists for standard genome sequencing and annotation.</title>
        <authorList>
            <consortium name="The Broad Institute Genomics Platform"/>
            <consortium name="The Broad Institute Genome Sequencing Center for Infectious Disease"/>
            <person name="Wu L."/>
            <person name="Ma J."/>
        </authorList>
    </citation>
    <scope>NUCLEOTIDE SEQUENCE [LARGE SCALE GENOMIC DNA]</scope>
    <source>
        <strain evidence="2">JCM 10083</strain>
    </source>
</reference>
<keyword evidence="2" id="KW-1185">Reference proteome</keyword>
<gene>
    <name evidence="1" type="ORF">ACFQVD_44805</name>
</gene>
<accession>A0ABW2TEZ6</accession>
<organism evidence="1 2">
    <name type="scientific">Streptosporangium amethystogenes subsp. fukuiense</name>
    <dbReference type="NCBI Taxonomy" id="698418"/>
    <lineage>
        <taxon>Bacteria</taxon>
        <taxon>Bacillati</taxon>
        <taxon>Actinomycetota</taxon>
        <taxon>Actinomycetes</taxon>
        <taxon>Streptosporangiales</taxon>
        <taxon>Streptosporangiaceae</taxon>
        <taxon>Streptosporangium</taxon>
    </lineage>
</organism>
<proteinExistence type="predicted"/>
<dbReference type="Proteomes" id="UP001596514">
    <property type="component" value="Unassembled WGS sequence"/>
</dbReference>
<comment type="caution">
    <text evidence="1">The sequence shown here is derived from an EMBL/GenBank/DDBJ whole genome shotgun (WGS) entry which is preliminary data.</text>
</comment>
<dbReference type="GO" id="GO:0032259">
    <property type="term" value="P:methylation"/>
    <property type="evidence" value="ECO:0007669"/>
    <property type="project" value="UniProtKB-KW"/>
</dbReference>
<dbReference type="Gene3D" id="3.40.50.150">
    <property type="entry name" value="Vaccinia Virus protein VP39"/>
    <property type="match status" value="1"/>
</dbReference>
<name>A0ABW2TEZ6_9ACTN</name>